<protein>
    <submittedName>
        <fullName evidence="1">Uncharacterized protein</fullName>
    </submittedName>
</protein>
<evidence type="ECO:0000313" key="2">
    <source>
        <dbReference type="Proteomes" id="UP001062846"/>
    </source>
</evidence>
<evidence type="ECO:0000313" key="1">
    <source>
        <dbReference type="EMBL" id="KAI8555324.1"/>
    </source>
</evidence>
<reference evidence="1" key="1">
    <citation type="submission" date="2022-02" db="EMBL/GenBank/DDBJ databases">
        <title>Plant Genome Project.</title>
        <authorList>
            <person name="Zhang R.-G."/>
        </authorList>
    </citation>
    <scope>NUCLEOTIDE SEQUENCE</scope>
    <source>
        <strain evidence="1">AT1</strain>
    </source>
</reference>
<name>A0ACC0NR91_RHOML</name>
<organism evidence="1 2">
    <name type="scientific">Rhododendron molle</name>
    <name type="common">Chinese azalea</name>
    <name type="synonym">Azalea mollis</name>
    <dbReference type="NCBI Taxonomy" id="49168"/>
    <lineage>
        <taxon>Eukaryota</taxon>
        <taxon>Viridiplantae</taxon>
        <taxon>Streptophyta</taxon>
        <taxon>Embryophyta</taxon>
        <taxon>Tracheophyta</taxon>
        <taxon>Spermatophyta</taxon>
        <taxon>Magnoliopsida</taxon>
        <taxon>eudicotyledons</taxon>
        <taxon>Gunneridae</taxon>
        <taxon>Pentapetalae</taxon>
        <taxon>asterids</taxon>
        <taxon>Ericales</taxon>
        <taxon>Ericaceae</taxon>
        <taxon>Ericoideae</taxon>
        <taxon>Rhodoreae</taxon>
        <taxon>Rhododendron</taxon>
    </lineage>
</organism>
<gene>
    <name evidence="1" type="ORF">RHMOL_Rhmol05G0165900</name>
</gene>
<proteinExistence type="predicted"/>
<dbReference type="Proteomes" id="UP001062846">
    <property type="component" value="Chromosome 5"/>
</dbReference>
<dbReference type="EMBL" id="CM046392">
    <property type="protein sequence ID" value="KAI8555324.1"/>
    <property type="molecule type" value="Genomic_DNA"/>
</dbReference>
<accession>A0ACC0NR91</accession>
<keyword evidence="2" id="KW-1185">Reference proteome</keyword>
<comment type="caution">
    <text evidence="1">The sequence shown here is derived from an EMBL/GenBank/DDBJ whole genome shotgun (WGS) entry which is preliminary data.</text>
</comment>
<sequence>MTPLNLVNPLDISAHYILGFLVVEDGEVVGAVEDGGGADLKEHEVGGAEVVVDGEGGLVGEVDGDVDLALGIGSGGFAYGGGGRGRGRWREMTDV</sequence>